<sequence>MKPSLAAKLLQVLSPWRNAPAWHIAFSGGLDSSVLLHLLATLARIETLPPLSAVHVHHGLQTAADAWPDHCQSVCDSLGVPLRIVRVQVQPGASLERAARDARYRAFADGTGAGEILLTGQHRDDQAETLLFRLLRGAGVRGLAAMPGARPLAAGYLVRPLLDVSPAELQAYAHDHRLAWIEDPSNADLRFSRNYLRHQVFPRLTERWPQAATRLARTAEHLSEAQGLLDELANIDLHIARQPSGFPWLALPSLALEPLSGLSEARQRNAMRHWLSALTRLPDSEHWAGWVSLRDAKPDAQPLWSLADGQLQRCAERIWWLPATWSDFSGASLDWSHPQNPLQLPCNGHVYFKGQAPKGALSIRYRQGGEVMAVPGRGRRDLKRLLNESGVPGFVRGRLPLLYRDQQLLAVPNVPGLATSAQGDWELHWMPLTCDQGLS</sequence>
<comment type="function">
    <text evidence="8">Ligates lysine onto the cytidine present at position 34 of the AUA codon-specific tRNA(Ile) that contains the anticodon CAU, in an ATP-dependent manner. Cytidine is converted to lysidine, thus changing the amino acid specificity of the tRNA from methionine to isoleucine.</text>
</comment>
<dbReference type="EMBL" id="LT629802">
    <property type="protein sequence ID" value="SDV02944.1"/>
    <property type="molecule type" value="Genomic_DNA"/>
</dbReference>
<dbReference type="Gene3D" id="3.40.50.620">
    <property type="entry name" value="HUPs"/>
    <property type="match status" value="1"/>
</dbReference>
<evidence type="ECO:0000256" key="1">
    <source>
        <dbReference type="ARBA" id="ARBA00004496"/>
    </source>
</evidence>
<name>A0A1H2NC45_9PSED</name>
<dbReference type="GO" id="GO:0006400">
    <property type="term" value="P:tRNA modification"/>
    <property type="evidence" value="ECO:0007669"/>
    <property type="project" value="UniProtKB-UniRule"/>
</dbReference>
<dbReference type="PANTHER" id="PTHR43033">
    <property type="entry name" value="TRNA(ILE)-LYSIDINE SYNTHASE-RELATED"/>
    <property type="match status" value="1"/>
</dbReference>
<dbReference type="PANTHER" id="PTHR43033:SF1">
    <property type="entry name" value="TRNA(ILE)-LYSIDINE SYNTHASE-RELATED"/>
    <property type="match status" value="1"/>
</dbReference>
<dbReference type="InterPro" id="IPR011063">
    <property type="entry name" value="TilS/TtcA_N"/>
</dbReference>
<dbReference type="SMART" id="SM00977">
    <property type="entry name" value="TilS_C"/>
    <property type="match status" value="1"/>
</dbReference>
<dbReference type="InterPro" id="IPR014729">
    <property type="entry name" value="Rossmann-like_a/b/a_fold"/>
</dbReference>
<evidence type="ECO:0000256" key="2">
    <source>
        <dbReference type="ARBA" id="ARBA00022490"/>
    </source>
</evidence>
<evidence type="ECO:0000256" key="5">
    <source>
        <dbReference type="ARBA" id="ARBA00022741"/>
    </source>
</evidence>
<dbReference type="SUPFAM" id="SSF52402">
    <property type="entry name" value="Adenine nucleotide alpha hydrolases-like"/>
    <property type="match status" value="1"/>
</dbReference>
<evidence type="ECO:0000256" key="4">
    <source>
        <dbReference type="ARBA" id="ARBA00022694"/>
    </source>
</evidence>
<keyword evidence="6 8" id="KW-0067">ATP-binding</keyword>
<dbReference type="InterPro" id="IPR015262">
    <property type="entry name" value="tRNA_Ile_lys_synt_subst-bd"/>
</dbReference>
<dbReference type="RefSeq" id="WP_084377152.1">
    <property type="nucleotide sequence ID" value="NZ_LS483433.1"/>
</dbReference>
<dbReference type="InterPro" id="IPR012094">
    <property type="entry name" value="tRNA_Ile_lys_synt"/>
</dbReference>
<evidence type="ECO:0000256" key="8">
    <source>
        <dbReference type="HAMAP-Rule" id="MF_01161"/>
    </source>
</evidence>
<evidence type="ECO:0000313" key="10">
    <source>
        <dbReference type="EMBL" id="SDV02944.1"/>
    </source>
</evidence>
<dbReference type="InterPro" id="IPR012796">
    <property type="entry name" value="Lysidine-tRNA-synth_C"/>
</dbReference>
<dbReference type="Pfam" id="PF01171">
    <property type="entry name" value="ATP_bind_3"/>
    <property type="match status" value="1"/>
</dbReference>
<dbReference type="NCBIfam" id="TIGR02432">
    <property type="entry name" value="lysidine_TilS_N"/>
    <property type="match status" value="1"/>
</dbReference>
<evidence type="ECO:0000313" key="11">
    <source>
        <dbReference type="Proteomes" id="UP000198600"/>
    </source>
</evidence>
<gene>
    <name evidence="8" type="primary">tilS</name>
    <name evidence="10" type="ORF">SAMN05216202_3408</name>
</gene>
<evidence type="ECO:0000256" key="6">
    <source>
        <dbReference type="ARBA" id="ARBA00022840"/>
    </source>
</evidence>
<dbReference type="HAMAP" id="MF_01161">
    <property type="entry name" value="tRNA_Ile_lys_synt"/>
    <property type="match status" value="1"/>
</dbReference>
<dbReference type="InterPro" id="IPR012795">
    <property type="entry name" value="tRNA_Ile_lys_synt_N"/>
</dbReference>
<comment type="subcellular location">
    <subcellularLocation>
        <location evidence="1 8">Cytoplasm</location>
    </subcellularLocation>
</comment>
<dbReference type="GO" id="GO:0005737">
    <property type="term" value="C:cytoplasm"/>
    <property type="evidence" value="ECO:0007669"/>
    <property type="project" value="UniProtKB-SubCell"/>
</dbReference>
<evidence type="ECO:0000256" key="7">
    <source>
        <dbReference type="ARBA" id="ARBA00048539"/>
    </source>
</evidence>
<comment type="similarity">
    <text evidence="8">Belongs to the tRNA(Ile)-lysidine synthase family.</text>
</comment>
<accession>A0A1H2NC45</accession>
<proteinExistence type="inferred from homology"/>
<keyword evidence="4 8" id="KW-0819">tRNA processing</keyword>
<dbReference type="SUPFAM" id="SSF82829">
    <property type="entry name" value="MesJ substrate recognition domain-like"/>
    <property type="match status" value="1"/>
</dbReference>
<organism evidence="10 11">
    <name type="scientific">Pseudomonas mucidolens</name>
    <dbReference type="NCBI Taxonomy" id="46679"/>
    <lineage>
        <taxon>Bacteria</taxon>
        <taxon>Pseudomonadati</taxon>
        <taxon>Pseudomonadota</taxon>
        <taxon>Gammaproteobacteria</taxon>
        <taxon>Pseudomonadales</taxon>
        <taxon>Pseudomonadaceae</taxon>
        <taxon>Pseudomonas</taxon>
    </lineage>
</organism>
<dbReference type="GO" id="GO:0005524">
    <property type="term" value="F:ATP binding"/>
    <property type="evidence" value="ECO:0007669"/>
    <property type="project" value="UniProtKB-UniRule"/>
</dbReference>
<keyword evidence="3 8" id="KW-0436">Ligase</keyword>
<dbReference type="Pfam" id="PF11734">
    <property type="entry name" value="TilS_C"/>
    <property type="match status" value="1"/>
</dbReference>
<feature type="binding site" evidence="8">
    <location>
        <begin position="27"/>
        <end position="32"/>
    </location>
    <ligand>
        <name>ATP</name>
        <dbReference type="ChEBI" id="CHEBI:30616"/>
    </ligand>
</feature>
<dbReference type="AlphaFoldDB" id="A0A1H2NC45"/>
<feature type="domain" description="Lysidine-tRNA(Ile) synthetase C-terminal" evidence="9">
    <location>
        <begin position="361"/>
        <end position="429"/>
    </location>
</feature>
<evidence type="ECO:0000259" key="9">
    <source>
        <dbReference type="SMART" id="SM00977"/>
    </source>
</evidence>
<evidence type="ECO:0000256" key="3">
    <source>
        <dbReference type="ARBA" id="ARBA00022598"/>
    </source>
</evidence>
<protein>
    <recommendedName>
        <fullName evidence="8">tRNA(Ile)-lysidine synthase</fullName>
        <ecNumber evidence="8">6.3.4.19</ecNumber>
    </recommendedName>
    <alternativeName>
        <fullName evidence="8">tRNA(Ile)-2-lysyl-cytidine synthase</fullName>
    </alternativeName>
    <alternativeName>
        <fullName evidence="8">tRNA(Ile)-lysidine synthetase</fullName>
    </alternativeName>
</protein>
<comment type="domain">
    <text evidence="8">The N-terminal region contains the highly conserved SGGXDS motif, predicted to be a P-loop motif involved in ATP binding.</text>
</comment>
<dbReference type="OrthoDB" id="9807403at2"/>
<keyword evidence="2 8" id="KW-0963">Cytoplasm</keyword>
<keyword evidence="5 8" id="KW-0547">Nucleotide-binding</keyword>
<comment type="catalytic activity">
    <reaction evidence="7 8">
        <text>cytidine(34) in tRNA(Ile2) + L-lysine + ATP = lysidine(34) in tRNA(Ile2) + AMP + diphosphate + H(+)</text>
        <dbReference type="Rhea" id="RHEA:43744"/>
        <dbReference type="Rhea" id="RHEA-COMP:10625"/>
        <dbReference type="Rhea" id="RHEA-COMP:10670"/>
        <dbReference type="ChEBI" id="CHEBI:15378"/>
        <dbReference type="ChEBI" id="CHEBI:30616"/>
        <dbReference type="ChEBI" id="CHEBI:32551"/>
        <dbReference type="ChEBI" id="CHEBI:33019"/>
        <dbReference type="ChEBI" id="CHEBI:82748"/>
        <dbReference type="ChEBI" id="CHEBI:83665"/>
        <dbReference type="ChEBI" id="CHEBI:456215"/>
        <dbReference type="EC" id="6.3.4.19"/>
    </reaction>
</comment>
<dbReference type="STRING" id="46679.SAMN05216202_3408"/>
<dbReference type="NCBIfam" id="TIGR02433">
    <property type="entry name" value="lysidine_TilS_C"/>
    <property type="match status" value="1"/>
</dbReference>
<dbReference type="EC" id="6.3.4.19" evidence="8"/>
<dbReference type="GO" id="GO:0032267">
    <property type="term" value="F:tRNA(Ile)-lysidine synthase activity"/>
    <property type="evidence" value="ECO:0007669"/>
    <property type="project" value="UniProtKB-EC"/>
</dbReference>
<dbReference type="CDD" id="cd01992">
    <property type="entry name" value="TilS_N"/>
    <property type="match status" value="1"/>
</dbReference>
<dbReference type="SUPFAM" id="SSF56037">
    <property type="entry name" value="PheT/TilS domain"/>
    <property type="match status" value="1"/>
</dbReference>
<dbReference type="Proteomes" id="UP000198600">
    <property type="component" value="Chromosome I"/>
</dbReference>
<reference evidence="11" key="1">
    <citation type="submission" date="2016-10" db="EMBL/GenBank/DDBJ databases">
        <authorList>
            <person name="Varghese N."/>
            <person name="Submissions S."/>
        </authorList>
    </citation>
    <scope>NUCLEOTIDE SEQUENCE [LARGE SCALE GENOMIC DNA]</scope>
    <source>
        <strain evidence="11">LMG 2223</strain>
    </source>
</reference>
<dbReference type="Pfam" id="PF09179">
    <property type="entry name" value="TilS"/>
    <property type="match status" value="1"/>
</dbReference>
<dbReference type="Gene3D" id="1.20.59.20">
    <property type="match status" value="1"/>
</dbReference>
<keyword evidence="11" id="KW-1185">Reference proteome</keyword>